<proteinExistence type="predicted"/>
<evidence type="ECO:0000313" key="2">
    <source>
        <dbReference type="Proteomes" id="UP000053327"/>
    </source>
</evidence>
<name>A0A0J9VN30_PLAV1</name>
<reference evidence="1 2" key="1">
    <citation type="submission" date="2011-08" db="EMBL/GenBank/DDBJ databases">
        <title>The Genome Sequence of Plasmodium vivax Brazil I.</title>
        <authorList>
            <consortium name="The Broad Institute Genome Sequencing Platform"/>
            <consortium name="The Broad Institute Genome Sequencing Center for Infectious Disease"/>
            <person name="Neafsey D."/>
            <person name="Carlton J."/>
            <person name="Barnwell J."/>
            <person name="Collins W."/>
            <person name="Escalante A."/>
            <person name="Mullikin J."/>
            <person name="Saul A."/>
            <person name="Guigo R."/>
            <person name="Camara F."/>
            <person name="Young S.K."/>
            <person name="Zeng Q."/>
            <person name="Gargeya S."/>
            <person name="Fitzgerald M."/>
            <person name="Haas B."/>
            <person name="Abouelleil A."/>
            <person name="Alvarado L."/>
            <person name="Arachchi H.M."/>
            <person name="Berlin A."/>
            <person name="Brown A."/>
            <person name="Chapman S.B."/>
            <person name="Chen Z."/>
            <person name="Dunbar C."/>
            <person name="Freedman E."/>
            <person name="Gearin G."/>
            <person name="Gellesch M."/>
            <person name="Goldberg J."/>
            <person name="Griggs A."/>
            <person name="Gujja S."/>
            <person name="Heiman D."/>
            <person name="Howarth C."/>
            <person name="Larson L."/>
            <person name="Lui A."/>
            <person name="MacDonald P.J.P."/>
            <person name="Montmayeur A."/>
            <person name="Murphy C."/>
            <person name="Neiman D."/>
            <person name="Pearson M."/>
            <person name="Priest M."/>
            <person name="Roberts A."/>
            <person name="Saif S."/>
            <person name="Shea T."/>
            <person name="Shenoy N."/>
            <person name="Sisk P."/>
            <person name="Stolte C."/>
            <person name="Sykes S."/>
            <person name="Wortman J."/>
            <person name="Nusbaum C."/>
            <person name="Birren B."/>
        </authorList>
    </citation>
    <scope>NUCLEOTIDE SEQUENCE [LARGE SCALE GENOMIC DNA]</scope>
    <source>
        <strain evidence="1 2">Brazil I</strain>
    </source>
</reference>
<sequence>MKYIKICNRQSKIVRIWVILLTRFRKFGKILFIISFIMKNTNAIRIKNYCLTLVICKKLRIYLISLKIIIK</sequence>
<dbReference type="EMBL" id="KQ234762">
    <property type="protein sequence ID" value="KMZ88538.1"/>
    <property type="molecule type" value="Genomic_DNA"/>
</dbReference>
<dbReference type="Proteomes" id="UP000053327">
    <property type="component" value="Unassembled WGS sequence"/>
</dbReference>
<protein>
    <submittedName>
        <fullName evidence="1">Uncharacterized protein</fullName>
    </submittedName>
</protein>
<organism evidence="1 2">
    <name type="scientific">Plasmodium vivax (strain Brazil I)</name>
    <dbReference type="NCBI Taxonomy" id="1033975"/>
    <lineage>
        <taxon>Eukaryota</taxon>
        <taxon>Sar</taxon>
        <taxon>Alveolata</taxon>
        <taxon>Apicomplexa</taxon>
        <taxon>Aconoidasida</taxon>
        <taxon>Haemosporida</taxon>
        <taxon>Plasmodiidae</taxon>
        <taxon>Plasmodium</taxon>
        <taxon>Plasmodium (Plasmodium)</taxon>
    </lineage>
</organism>
<gene>
    <name evidence="1" type="ORF">PVBG_06143</name>
</gene>
<evidence type="ECO:0000313" key="1">
    <source>
        <dbReference type="EMBL" id="KMZ88538.1"/>
    </source>
</evidence>
<accession>A0A0J9VN30</accession>
<dbReference type="AlphaFoldDB" id="A0A0J9VN30"/>